<dbReference type="CDD" id="cd00641">
    <property type="entry name" value="GTP_cyclohydro2"/>
    <property type="match status" value="1"/>
</dbReference>
<evidence type="ECO:0000256" key="8">
    <source>
        <dbReference type="ARBA" id="ARBA00049295"/>
    </source>
</evidence>
<evidence type="ECO:0000256" key="9">
    <source>
        <dbReference type="SAM" id="MobiDB-lite"/>
    </source>
</evidence>
<keyword evidence="5" id="KW-0547">Nucleotide-binding</keyword>
<evidence type="ECO:0000256" key="2">
    <source>
        <dbReference type="ARBA" id="ARBA00008131"/>
    </source>
</evidence>
<feature type="domain" description="GTP cyclohydrolase II" evidence="10">
    <location>
        <begin position="254"/>
        <end position="406"/>
    </location>
</feature>
<comment type="catalytic activity">
    <reaction evidence="8">
        <text>GTP + 4 H2O = 2,5-diamino-6-hydroxy-4-(5-phosphoribosylamino)-pyrimidine + formate + 2 phosphate + 3 H(+)</text>
        <dbReference type="Rhea" id="RHEA:23704"/>
        <dbReference type="ChEBI" id="CHEBI:15377"/>
        <dbReference type="ChEBI" id="CHEBI:15378"/>
        <dbReference type="ChEBI" id="CHEBI:15740"/>
        <dbReference type="ChEBI" id="CHEBI:37565"/>
        <dbReference type="ChEBI" id="CHEBI:43474"/>
        <dbReference type="ChEBI" id="CHEBI:58614"/>
        <dbReference type="EC" id="3.5.4.25"/>
    </reaction>
</comment>
<name>A0A5M3MU59_CONPW</name>
<accession>A0A5M3MU59</accession>
<dbReference type="EMBL" id="JH711577">
    <property type="protein sequence ID" value="EIW82304.1"/>
    <property type="molecule type" value="Genomic_DNA"/>
</dbReference>
<evidence type="ECO:0000256" key="7">
    <source>
        <dbReference type="ARBA" id="ARBA00023134"/>
    </source>
</evidence>
<evidence type="ECO:0000256" key="5">
    <source>
        <dbReference type="ARBA" id="ARBA00022741"/>
    </source>
</evidence>
<protein>
    <recommendedName>
        <fullName evidence="3">GTP cyclohydrolase II</fullName>
        <ecNumber evidence="3">3.5.4.25</ecNumber>
    </recommendedName>
</protein>
<evidence type="ECO:0000256" key="1">
    <source>
        <dbReference type="ARBA" id="ARBA00005104"/>
    </source>
</evidence>
<dbReference type="SUPFAM" id="SSF142695">
    <property type="entry name" value="RibA-like"/>
    <property type="match status" value="2"/>
</dbReference>
<dbReference type="GO" id="GO:0003935">
    <property type="term" value="F:GTP cyclohydrolase II activity"/>
    <property type="evidence" value="ECO:0007669"/>
    <property type="project" value="UniProtKB-EC"/>
</dbReference>
<dbReference type="KEGG" id="cput:CONPUDRAFT_30497"/>
<evidence type="ECO:0000259" key="10">
    <source>
        <dbReference type="Pfam" id="PF00925"/>
    </source>
</evidence>
<feature type="region of interest" description="Disordered" evidence="9">
    <location>
        <begin position="74"/>
        <end position="135"/>
    </location>
</feature>
<keyword evidence="7" id="KW-0342">GTP-binding</keyword>
<dbReference type="OMA" id="DFFPGVM"/>
<feature type="non-terminal residue" evidence="11">
    <location>
        <position position="464"/>
    </location>
</feature>
<comment type="similarity">
    <text evidence="2">Belongs to the GTP cyclohydrolase II family.</text>
</comment>
<sequence length="464" mass="51175">SSDAAVLDLLTGPPPSSPKPLPRRDSFMDPLLLAATAASGPNVTRNHYTHDFFPGVMMPQSQGSYDWTKWSGEDAAARGERRRLTYVSRQGPRKARLQAEGKLEKENDSPQSPEPLRPADNIPHPHLSRKPPTHLAVPDHTRAIIPKPAADKLPPQPVEVKCMARTRIPTPHGPVFLHLYHNNRDSKEHLAIVVDPSQYDDALQQHVPPIRSRTLDATWGENETEMDRLVRGAYVGKLSSTLKNPSLPSSQPVISGDAIPPPLVRIHSECFTGETVGSMRCDCGEQLDEAIRLISQPTRLPRDSPLGLPDLPGRGVVVYLRQEGRGIGLLSKIRAYNLQDMGHDTVAANLMLGYGADERNYEIAGAILRDLRVGSEQDRGLRLLTNNPDKVAALEKEGVKVVERVPMVPRSWKCRTGHSKPNEAGKEKAAGLTMIGGEAVRGDDLDKYLRTKVERMGHMLPLYL</sequence>
<feature type="compositionally biased region" description="Basic and acidic residues" evidence="9">
    <location>
        <begin position="97"/>
        <end position="108"/>
    </location>
</feature>
<dbReference type="GO" id="GO:0009231">
    <property type="term" value="P:riboflavin biosynthetic process"/>
    <property type="evidence" value="ECO:0007669"/>
    <property type="project" value="UniProtKB-KW"/>
</dbReference>
<dbReference type="EC" id="3.5.4.25" evidence="3"/>
<dbReference type="RefSeq" id="XP_007767292.1">
    <property type="nucleotide sequence ID" value="XM_007769102.1"/>
</dbReference>
<feature type="compositionally biased region" description="Basic and acidic residues" evidence="9">
    <location>
        <begin position="74"/>
        <end position="83"/>
    </location>
</feature>
<dbReference type="GO" id="GO:0005525">
    <property type="term" value="F:GTP binding"/>
    <property type="evidence" value="ECO:0007669"/>
    <property type="project" value="UniProtKB-KW"/>
</dbReference>
<evidence type="ECO:0000256" key="6">
    <source>
        <dbReference type="ARBA" id="ARBA00022801"/>
    </source>
</evidence>
<dbReference type="OrthoDB" id="5569761at2759"/>
<keyword evidence="12" id="KW-1185">Reference proteome</keyword>
<dbReference type="AlphaFoldDB" id="A0A5M3MU59"/>
<proteinExistence type="inferred from homology"/>
<dbReference type="Gene3D" id="3.40.50.10990">
    <property type="entry name" value="GTP cyclohydrolase II"/>
    <property type="match status" value="1"/>
</dbReference>
<comment type="caution">
    <text evidence="11">The sequence shown here is derived from an EMBL/GenBank/DDBJ whole genome shotgun (WGS) entry which is preliminary data.</text>
</comment>
<dbReference type="PANTHER" id="PTHR21327">
    <property type="entry name" value="GTP CYCLOHYDROLASE II-RELATED"/>
    <property type="match status" value="1"/>
</dbReference>
<comment type="pathway">
    <text evidence="1">Cofactor biosynthesis; riboflavin biosynthesis.</text>
</comment>
<feature type="region of interest" description="Disordered" evidence="9">
    <location>
        <begin position="1"/>
        <end position="25"/>
    </location>
</feature>
<dbReference type="InterPro" id="IPR000926">
    <property type="entry name" value="RibA"/>
</dbReference>
<dbReference type="GeneID" id="19206678"/>
<dbReference type="Proteomes" id="UP000053558">
    <property type="component" value="Unassembled WGS sequence"/>
</dbReference>
<dbReference type="PANTHER" id="PTHR21327:SF29">
    <property type="entry name" value="GTP CYCLOHYDROLASE-2"/>
    <property type="match status" value="1"/>
</dbReference>
<keyword evidence="6 11" id="KW-0378">Hydrolase</keyword>
<evidence type="ECO:0000313" key="11">
    <source>
        <dbReference type="EMBL" id="EIW82304.1"/>
    </source>
</evidence>
<keyword evidence="4" id="KW-0686">Riboflavin biosynthesis</keyword>
<dbReference type="NCBIfam" id="NF001591">
    <property type="entry name" value="PRK00393.1"/>
    <property type="match status" value="1"/>
</dbReference>
<feature type="non-terminal residue" evidence="11">
    <location>
        <position position="1"/>
    </location>
</feature>
<dbReference type="InterPro" id="IPR032677">
    <property type="entry name" value="GTP_cyclohydro_II"/>
</dbReference>
<reference evidence="12" key="1">
    <citation type="journal article" date="2012" name="Science">
        <title>The Paleozoic origin of enzymatic lignin decomposition reconstructed from 31 fungal genomes.</title>
        <authorList>
            <person name="Floudas D."/>
            <person name="Binder M."/>
            <person name="Riley R."/>
            <person name="Barry K."/>
            <person name="Blanchette R.A."/>
            <person name="Henrissat B."/>
            <person name="Martinez A.T."/>
            <person name="Otillar R."/>
            <person name="Spatafora J.W."/>
            <person name="Yadav J.S."/>
            <person name="Aerts A."/>
            <person name="Benoit I."/>
            <person name="Boyd A."/>
            <person name="Carlson A."/>
            <person name="Copeland A."/>
            <person name="Coutinho P.M."/>
            <person name="de Vries R.P."/>
            <person name="Ferreira P."/>
            <person name="Findley K."/>
            <person name="Foster B."/>
            <person name="Gaskell J."/>
            <person name="Glotzer D."/>
            <person name="Gorecki P."/>
            <person name="Heitman J."/>
            <person name="Hesse C."/>
            <person name="Hori C."/>
            <person name="Igarashi K."/>
            <person name="Jurgens J.A."/>
            <person name="Kallen N."/>
            <person name="Kersten P."/>
            <person name="Kohler A."/>
            <person name="Kuees U."/>
            <person name="Kumar T.K.A."/>
            <person name="Kuo A."/>
            <person name="LaButti K."/>
            <person name="Larrondo L.F."/>
            <person name="Lindquist E."/>
            <person name="Ling A."/>
            <person name="Lombard V."/>
            <person name="Lucas S."/>
            <person name="Lundell T."/>
            <person name="Martin R."/>
            <person name="McLaughlin D.J."/>
            <person name="Morgenstern I."/>
            <person name="Morin E."/>
            <person name="Murat C."/>
            <person name="Nagy L.G."/>
            <person name="Nolan M."/>
            <person name="Ohm R.A."/>
            <person name="Patyshakuliyeva A."/>
            <person name="Rokas A."/>
            <person name="Ruiz-Duenas F.J."/>
            <person name="Sabat G."/>
            <person name="Salamov A."/>
            <person name="Samejima M."/>
            <person name="Schmutz J."/>
            <person name="Slot J.C."/>
            <person name="St John F."/>
            <person name="Stenlid J."/>
            <person name="Sun H."/>
            <person name="Sun S."/>
            <person name="Syed K."/>
            <person name="Tsang A."/>
            <person name="Wiebenga A."/>
            <person name="Young D."/>
            <person name="Pisabarro A."/>
            <person name="Eastwood D.C."/>
            <person name="Martin F."/>
            <person name="Cullen D."/>
            <person name="Grigoriev I.V."/>
            <person name="Hibbett D.S."/>
        </authorList>
    </citation>
    <scope>NUCLEOTIDE SEQUENCE [LARGE SCALE GENOMIC DNA]</scope>
    <source>
        <strain evidence="12">RWD-64-598 SS2</strain>
    </source>
</reference>
<evidence type="ECO:0000256" key="4">
    <source>
        <dbReference type="ARBA" id="ARBA00022619"/>
    </source>
</evidence>
<evidence type="ECO:0000313" key="12">
    <source>
        <dbReference type="Proteomes" id="UP000053558"/>
    </source>
</evidence>
<gene>
    <name evidence="11" type="ORF">CONPUDRAFT_30497</name>
</gene>
<organism evidence="11 12">
    <name type="scientific">Coniophora puteana (strain RWD-64-598)</name>
    <name type="common">Brown rot fungus</name>
    <dbReference type="NCBI Taxonomy" id="741705"/>
    <lineage>
        <taxon>Eukaryota</taxon>
        <taxon>Fungi</taxon>
        <taxon>Dikarya</taxon>
        <taxon>Basidiomycota</taxon>
        <taxon>Agaricomycotina</taxon>
        <taxon>Agaricomycetes</taxon>
        <taxon>Agaricomycetidae</taxon>
        <taxon>Boletales</taxon>
        <taxon>Coniophorineae</taxon>
        <taxon>Coniophoraceae</taxon>
        <taxon>Coniophora</taxon>
    </lineage>
</organism>
<evidence type="ECO:0000256" key="3">
    <source>
        <dbReference type="ARBA" id="ARBA00012762"/>
    </source>
</evidence>
<dbReference type="Pfam" id="PF00925">
    <property type="entry name" value="GTP_cyclohydro2"/>
    <property type="match status" value="1"/>
</dbReference>
<dbReference type="InterPro" id="IPR036144">
    <property type="entry name" value="RibA-like_sf"/>
</dbReference>